<dbReference type="GO" id="GO:0003824">
    <property type="term" value="F:catalytic activity"/>
    <property type="evidence" value="ECO:0007669"/>
    <property type="project" value="InterPro"/>
</dbReference>
<comment type="caution">
    <text evidence="2">The sequence shown here is derived from an EMBL/GenBank/DDBJ whole genome shotgun (WGS) entry which is preliminary data.</text>
</comment>
<name>X1LH96_9ZZZZ</name>
<dbReference type="InterPro" id="IPR011146">
    <property type="entry name" value="HIT-like"/>
</dbReference>
<dbReference type="AlphaFoldDB" id="X1LH96"/>
<reference evidence="2" key="1">
    <citation type="journal article" date="2014" name="Front. Microbiol.">
        <title>High frequency of phylogenetically diverse reductive dehalogenase-homologous genes in deep subseafloor sedimentary metagenomes.</title>
        <authorList>
            <person name="Kawai M."/>
            <person name="Futagami T."/>
            <person name="Toyoda A."/>
            <person name="Takaki Y."/>
            <person name="Nishi S."/>
            <person name="Hori S."/>
            <person name="Arai W."/>
            <person name="Tsubouchi T."/>
            <person name="Morono Y."/>
            <person name="Uchiyama I."/>
            <person name="Ito T."/>
            <person name="Fujiyama A."/>
            <person name="Inagaki F."/>
            <person name="Takami H."/>
        </authorList>
    </citation>
    <scope>NUCLEOTIDE SEQUENCE</scope>
    <source>
        <strain evidence="2">Expedition CK06-06</strain>
    </source>
</reference>
<accession>X1LH96</accession>
<dbReference type="InterPro" id="IPR001310">
    <property type="entry name" value="Histidine_triad_HIT"/>
</dbReference>
<feature type="domain" description="HIT" evidence="1">
    <location>
        <begin position="23"/>
        <end position="108"/>
    </location>
</feature>
<dbReference type="PROSITE" id="PS51084">
    <property type="entry name" value="HIT_2"/>
    <property type="match status" value="1"/>
</dbReference>
<dbReference type="Gene3D" id="3.30.428.10">
    <property type="entry name" value="HIT-like"/>
    <property type="match status" value="1"/>
</dbReference>
<organism evidence="2">
    <name type="scientific">marine sediment metagenome</name>
    <dbReference type="NCBI Taxonomy" id="412755"/>
    <lineage>
        <taxon>unclassified sequences</taxon>
        <taxon>metagenomes</taxon>
        <taxon>ecological metagenomes</taxon>
    </lineage>
</organism>
<dbReference type="PANTHER" id="PTHR23089">
    <property type="entry name" value="HISTIDINE TRIAD HIT PROTEIN"/>
    <property type="match status" value="1"/>
</dbReference>
<evidence type="ECO:0000313" key="2">
    <source>
        <dbReference type="EMBL" id="GAI18722.1"/>
    </source>
</evidence>
<sequence length="108" mass="12449">WPEAKCFYGSLCEEKEMGNKDCLFCKIINKEIEASIVYEDKHALAFKDIHPQAPVHILIIPKQHIEKISDLDEQKKDIVSNLILIANSLARDNKIDKQVPRPRTSHSR</sequence>
<dbReference type="InterPro" id="IPR036265">
    <property type="entry name" value="HIT-like_sf"/>
</dbReference>
<dbReference type="PRINTS" id="PR00332">
    <property type="entry name" value="HISTRIAD"/>
</dbReference>
<protein>
    <recommendedName>
        <fullName evidence="1">HIT domain-containing protein</fullName>
    </recommendedName>
</protein>
<dbReference type="EMBL" id="BARV01020889">
    <property type="protein sequence ID" value="GAI18722.1"/>
    <property type="molecule type" value="Genomic_DNA"/>
</dbReference>
<proteinExistence type="predicted"/>
<gene>
    <name evidence="2" type="ORF">S06H3_34747</name>
</gene>
<dbReference type="SUPFAM" id="SSF54197">
    <property type="entry name" value="HIT-like"/>
    <property type="match status" value="1"/>
</dbReference>
<feature type="non-terminal residue" evidence="2">
    <location>
        <position position="1"/>
    </location>
</feature>
<dbReference type="Pfam" id="PF11969">
    <property type="entry name" value="DcpS_C"/>
    <property type="match status" value="1"/>
</dbReference>
<evidence type="ECO:0000259" key="1">
    <source>
        <dbReference type="PROSITE" id="PS51084"/>
    </source>
</evidence>